<sequence>MTPVRQLGLTMVELMVALTVGLLVLLLAAGMLISANRGHAAQEDAARLDDSGRFALETIARAVRQTAYVNWDRADAGIAYDPTAPARVVGLDNRSLVKTADFISDPRPDVANGSDVLALRFAGAGPGPDGDASMTSCAGFGVSELEEGWSIFYVGRSATGDTELRCKYRGSSSWGADAIVGGVDSFQVLYGLDTDVPADGLANLFINATVVEALDDGLALEGANEAELELDLRRKTHWKRVASIKVGLVLHGAKRVRFNAQPIVFDVFGPVYADALGDDDPGTRIGESDMPGSLRERERRLFSSTIMLRNPPR</sequence>
<dbReference type="Pfam" id="PF16074">
    <property type="entry name" value="PilW"/>
    <property type="match status" value="1"/>
</dbReference>
<accession>A0A848HLH8</accession>
<evidence type="ECO:0000313" key="2">
    <source>
        <dbReference type="Proteomes" id="UP000583752"/>
    </source>
</evidence>
<keyword evidence="2" id="KW-1185">Reference proteome</keyword>
<proteinExistence type="predicted"/>
<dbReference type="RefSeq" id="WP_169466941.1">
    <property type="nucleotide sequence ID" value="NZ_JABBGG010000007.1"/>
</dbReference>
<dbReference type="EMBL" id="JABBGG010000007">
    <property type="protein sequence ID" value="NML62215.1"/>
    <property type="molecule type" value="Genomic_DNA"/>
</dbReference>
<reference evidence="1 2" key="1">
    <citation type="submission" date="2020-04" db="EMBL/GenBank/DDBJ databases">
        <title>Massilia sp. RP-1-19 isolated from soil.</title>
        <authorList>
            <person name="Dahal R.H."/>
        </authorList>
    </citation>
    <scope>NUCLEOTIDE SEQUENCE [LARGE SCALE GENOMIC DNA]</scope>
    <source>
        <strain evidence="1 2">RP-1-19</strain>
    </source>
</reference>
<dbReference type="GO" id="GO:0043683">
    <property type="term" value="P:type IV pilus assembly"/>
    <property type="evidence" value="ECO:0007669"/>
    <property type="project" value="InterPro"/>
</dbReference>
<dbReference type="Proteomes" id="UP000583752">
    <property type="component" value="Unassembled WGS sequence"/>
</dbReference>
<evidence type="ECO:0000313" key="1">
    <source>
        <dbReference type="EMBL" id="NML62215.1"/>
    </source>
</evidence>
<comment type="caution">
    <text evidence="1">The sequence shown here is derived from an EMBL/GenBank/DDBJ whole genome shotgun (WGS) entry which is preliminary data.</text>
</comment>
<gene>
    <name evidence="1" type="ORF">HHL21_14240</name>
</gene>
<dbReference type="InterPro" id="IPR032092">
    <property type="entry name" value="PilW"/>
</dbReference>
<protein>
    <submittedName>
        <fullName evidence="1">Pilus assembly protein PilW</fullName>
    </submittedName>
</protein>
<name>A0A848HLH8_9BURK</name>
<dbReference type="AlphaFoldDB" id="A0A848HLH8"/>
<organism evidence="1 2">
    <name type="scientific">Massilia polaris</name>
    <dbReference type="NCBI Taxonomy" id="2728846"/>
    <lineage>
        <taxon>Bacteria</taxon>
        <taxon>Pseudomonadati</taxon>
        <taxon>Pseudomonadota</taxon>
        <taxon>Betaproteobacteria</taxon>
        <taxon>Burkholderiales</taxon>
        <taxon>Oxalobacteraceae</taxon>
        <taxon>Telluria group</taxon>
        <taxon>Massilia</taxon>
    </lineage>
</organism>